<reference evidence="1" key="1">
    <citation type="submission" date="2021-06" db="EMBL/GenBank/DDBJ databases">
        <authorList>
            <person name="Kallberg Y."/>
            <person name="Tangrot J."/>
            <person name="Rosling A."/>
        </authorList>
    </citation>
    <scope>NUCLEOTIDE SEQUENCE</scope>
    <source>
        <strain evidence="1">CL551</strain>
    </source>
</reference>
<organism evidence="1 2">
    <name type="scientific">Acaulospora morrowiae</name>
    <dbReference type="NCBI Taxonomy" id="94023"/>
    <lineage>
        <taxon>Eukaryota</taxon>
        <taxon>Fungi</taxon>
        <taxon>Fungi incertae sedis</taxon>
        <taxon>Mucoromycota</taxon>
        <taxon>Glomeromycotina</taxon>
        <taxon>Glomeromycetes</taxon>
        <taxon>Diversisporales</taxon>
        <taxon>Acaulosporaceae</taxon>
        <taxon>Acaulospora</taxon>
    </lineage>
</organism>
<gene>
    <name evidence="1" type="ORF">AMORRO_LOCUS6019</name>
</gene>
<proteinExistence type="predicted"/>
<comment type="caution">
    <text evidence="1">The sequence shown here is derived from an EMBL/GenBank/DDBJ whole genome shotgun (WGS) entry which is preliminary data.</text>
</comment>
<name>A0A9N9BA96_9GLOM</name>
<accession>A0A9N9BA96</accession>
<sequence length="356" mass="41694">MWLHCFNCRFICYAEWIPDPSVFSTPSTEFSSKKICNRCHTPYKIILSDIRIPRYDTESWNSVFSEVRSKPYKLMVQIVMRFYEALFAEVGNKDGIGKDGKIYKYGEGHFQSLINHIRALSQNPTLYAGHTFDAQQLEKIDTESGRTLLHMILRRHTHDLPPSFYATLATLLQKYDGKLDINYKCREWGNTPFGTALTLLDPRLLITLIENSPSPPDFRIANKQHQTPLHRFFSNITFNMRYKEEEILRLIQCVKVIAEYLTNHMTAAEISILTKIKDMTQFTIGAVCKNAIARFRSKGSELSRVQDEIEKFYNFWVTYEKKAKNNNTKKLRTEKPSIIYERNIGEIMQLVDEFYY</sequence>
<evidence type="ECO:0000313" key="2">
    <source>
        <dbReference type="Proteomes" id="UP000789342"/>
    </source>
</evidence>
<dbReference type="Gene3D" id="1.25.40.20">
    <property type="entry name" value="Ankyrin repeat-containing domain"/>
    <property type="match status" value="1"/>
</dbReference>
<dbReference type="EMBL" id="CAJVPV010003843">
    <property type="protein sequence ID" value="CAG8561018.1"/>
    <property type="molecule type" value="Genomic_DNA"/>
</dbReference>
<evidence type="ECO:0000313" key="1">
    <source>
        <dbReference type="EMBL" id="CAG8561018.1"/>
    </source>
</evidence>
<dbReference type="InterPro" id="IPR036770">
    <property type="entry name" value="Ankyrin_rpt-contain_sf"/>
</dbReference>
<dbReference type="Proteomes" id="UP000789342">
    <property type="component" value="Unassembled WGS sequence"/>
</dbReference>
<dbReference type="AlphaFoldDB" id="A0A9N9BA96"/>
<keyword evidence="2" id="KW-1185">Reference proteome</keyword>
<protein>
    <submittedName>
        <fullName evidence="1">18551_t:CDS:1</fullName>
    </submittedName>
</protein>